<name>A0A834YW38_TETSI</name>
<dbReference type="EMBL" id="JABCRI010000016">
    <property type="protein sequence ID" value="KAF8392751.1"/>
    <property type="molecule type" value="Genomic_DNA"/>
</dbReference>
<feature type="compositionally biased region" description="Polar residues" evidence="1">
    <location>
        <begin position="747"/>
        <end position="764"/>
    </location>
</feature>
<feature type="compositionally biased region" description="Basic and acidic residues" evidence="1">
    <location>
        <begin position="1196"/>
        <end position="1205"/>
    </location>
</feature>
<reference evidence="3 4" key="1">
    <citation type="submission" date="2020-04" db="EMBL/GenBank/DDBJ databases">
        <title>Plant Genome Project.</title>
        <authorList>
            <person name="Zhang R.-G."/>
        </authorList>
    </citation>
    <scope>NUCLEOTIDE SEQUENCE [LARGE SCALE GENOMIC DNA]</scope>
    <source>
        <strain evidence="3">YNK0</strain>
        <tissue evidence="3">Leaf</tissue>
    </source>
</reference>
<keyword evidence="4" id="KW-1185">Reference proteome</keyword>
<dbReference type="GO" id="GO:0051321">
    <property type="term" value="P:meiotic cell cycle"/>
    <property type="evidence" value="ECO:0007669"/>
    <property type="project" value="InterPro"/>
</dbReference>
<organism evidence="3 4">
    <name type="scientific">Tetracentron sinense</name>
    <name type="common">Spur-leaf</name>
    <dbReference type="NCBI Taxonomy" id="13715"/>
    <lineage>
        <taxon>Eukaryota</taxon>
        <taxon>Viridiplantae</taxon>
        <taxon>Streptophyta</taxon>
        <taxon>Embryophyta</taxon>
        <taxon>Tracheophyta</taxon>
        <taxon>Spermatophyta</taxon>
        <taxon>Magnoliopsida</taxon>
        <taxon>Trochodendrales</taxon>
        <taxon>Trochodendraceae</taxon>
        <taxon>Tetracentron</taxon>
    </lineage>
</organism>
<feature type="compositionally biased region" description="Polar residues" evidence="1">
    <location>
        <begin position="266"/>
        <end position="283"/>
    </location>
</feature>
<evidence type="ECO:0000313" key="4">
    <source>
        <dbReference type="Proteomes" id="UP000655225"/>
    </source>
</evidence>
<feature type="region of interest" description="Disordered" evidence="1">
    <location>
        <begin position="295"/>
        <end position="314"/>
    </location>
</feature>
<accession>A0A834YW38</accession>
<feature type="region of interest" description="Disordered" evidence="1">
    <location>
        <begin position="1195"/>
        <end position="1284"/>
    </location>
</feature>
<feature type="region of interest" description="Disordered" evidence="1">
    <location>
        <begin position="883"/>
        <end position="1056"/>
    </location>
</feature>
<dbReference type="InterPro" id="IPR046845">
    <property type="entry name" value="ASY3-like_CC"/>
</dbReference>
<feature type="domain" description="Meiosis-specific protein ASY3-like coiled-coil" evidence="2">
    <location>
        <begin position="667"/>
        <end position="1435"/>
    </location>
</feature>
<feature type="compositionally biased region" description="Polar residues" evidence="1">
    <location>
        <begin position="474"/>
        <end position="487"/>
    </location>
</feature>
<feature type="compositionally biased region" description="Basic and acidic residues" evidence="1">
    <location>
        <begin position="989"/>
        <end position="998"/>
    </location>
</feature>
<proteinExistence type="predicted"/>
<dbReference type="Proteomes" id="UP000655225">
    <property type="component" value="Unassembled WGS sequence"/>
</dbReference>
<feature type="region of interest" description="Disordered" evidence="1">
    <location>
        <begin position="1087"/>
        <end position="1160"/>
    </location>
</feature>
<dbReference type="InterPro" id="IPR037731">
    <property type="entry name" value="ASY3-like"/>
</dbReference>
<comment type="caution">
    <text evidence="3">The sequence shown here is derived from an EMBL/GenBank/DDBJ whole genome shotgun (WGS) entry which is preliminary data.</text>
</comment>
<feature type="compositionally biased region" description="Basic and acidic residues" evidence="1">
    <location>
        <begin position="1015"/>
        <end position="1046"/>
    </location>
</feature>
<dbReference type="PANTHER" id="PTHR36027">
    <property type="entry name" value="MEIOSIS-SPECIFIC PROTEIN ASY3"/>
    <property type="match status" value="1"/>
</dbReference>
<evidence type="ECO:0000259" key="2">
    <source>
        <dbReference type="Pfam" id="PF20435"/>
    </source>
</evidence>
<feature type="compositionally biased region" description="Low complexity" evidence="1">
    <location>
        <begin position="245"/>
        <end position="265"/>
    </location>
</feature>
<feature type="compositionally biased region" description="Polar residues" evidence="1">
    <location>
        <begin position="965"/>
        <end position="974"/>
    </location>
</feature>
<evidence type="ECO:0000256" key="1">
    <source>
        <dbReference type="SAM" id="MobiDB-lite"/>
    </source>
</evidence>
<dbReference type="Pfam" id="PF20435">
    <property type="entry name" value="ASY3-like"/>
    <property type="match status" value="1"/>
</dbReference>
<feature type="region of interest" description="Disordered" evidence="1">
    <location>
        <begin position="225"/>
        <end position="283"/>
    </location>
</feature>
<feature type="compositionally biased region" description="Basic residues" evidence="1">
    <location>
        <begin position="235"/>
        <end position="244"/>
    </location>
</feature>
<dbReference type="Pfam" id="PF14223">
    <property type="entry name" value="Retrotran_gag_2"/>
    <property type="match status" value="1"/>
</dbReference>
<protein>
    <recommendedName>
        <fullName evidence="2">Meiosis-specific protein ASY3-like coiled-coil domain-containing protein</fullName>
    </recommendedName>
</protein>
<feature type="compositionally biased region" description="Polar residues" evidence="1">
    <location>
        <begin position="944"/>
        <end position="956"/>
    </location>
</feature>
<dbReference type="PANTHER" id="PTHR36027:SF1">
    <property type="entry name" value="MEIOSIS-SPECIFIC PROTEIN ASY3"/>
    <property type="match status" value="1"/>
</dbReference>
<dbReference type="OrthoDB" id="751607at2759"/>
<feature type="region of interest" description="Disordered" evidence="1">
    <location>
        <begin position="458"/>
        <end position="488"/>
    </location>
</feature>
<feature type="region of interest" description="Disordered" evidence="1">
    <location>
        <begin position="734"/>
        <end position="764"/>
    </location>
</feature>
<sequence>MAAMSSNFSYPFPSSSINVSNYVSMKLSSSNFLLWKMQVMSLLESEDMLGFIDGEFPMPDRVLQLSENKEETPSPKFIAWKKSDRKVKAWVISTLLDEALRLVVGLETARDVWSTLKKTYADDSQAREFQLTQQLQLLKKGDTSLYDYISKFKGICDDLGAIGHPVADKNKVFWLLQGLGPKYESFTTSMMKPPVPTYVDIIPLLQSYEIRTQAHEATIFPNQNIAFVSQQKGRGNNRNRRNNRGNRQPQNSGNQNFQNIGNQNSHNAGNQNFQNSGTRQFDSSGRGFVQAVQNGQRSIQQGQPSQSIDQQQNGTQIGEKCQICGKRNHNALGCWHRFDNSYQLDSIPQALSAVTITDPQDQEWFTDSSVSAHMTGNLGKLTNLRPYTGTDSVEIGDGSQLFISHIGDAKINVQGELTTYSDWLECYDINIDSSTIAIPDPTPDLLGFAVPMADPPTTDITINQSDDEGDKNTGESLNSVRPTSDTCDCSAPPIQQIDQEMLPTIEGPMSTSSLPTEFDNLTITPVGPLRPDITNSLQVVPQPEPHQHHHNTRSKSGVVKPRVLPSLSADIISIPAEPKSIKSAMTHPETLASIIANLAHFANLYFKISSVLQQWSSSMNHAEQVVPAASGIDFLLNQLKMQLWSSIDRNIYKIYLMLCNDTFQDQMSNCRSFGSNYHPCSQSRKISIGVVVDTSTILRSGPTKDDKTALPNSGKLAASVGKLIKDKDEGSGVIASVKGKQTESPKQETSSRISTKSLNQETPATETIQLNANRAFSLQATNGMQKKFNRVKEAPATQTVHFYANRTSIVQPSNGIQKKFNSVTYGRKRGKDGKTERVEEFALVTAQGIRTLDKGETKARTEKTAYRSNEVLRVKLWEILGTNPLPNDRNLDSQNFEVGEKNSKPAGNLHQNGSKIARPRQSADTIETDSESPAGQTIRRPVTRSLTQKKAPTTLQPKLLYEINNGENSPPSSSYRRKRQEKNIFSFAEAERQSESLHETINCGSSMSKRKKSEKKSSRIEPRKICFPEKDNADKIRQATDVDRSKTPPPAEKTSSFCDRMEGFHCIPHQNNRVYLQPNNGMLEEDSHHFPLDGQDDFGSPLPENANQQKDFGSTFLKKNADPHDDFQSPTFAMKAPIRSSSPSPPSPKSNPIENDVHSPTLAERRFSVEGFCRLRDLQTLKPGSFGLDVQIESSDDTRELKESPNVESSYVMEERDTENRLFQSSSVERDAESSVEDFPISKGCRATETWSPEIGSPEKPQFMLRPKSEESDGFQGPSDQNQEDGLGRAVALFALALERLKTKMKSHTRKKNSAILASVAEGIQSQLQNVESHIQTDIGKFTSLDKSKKKCLEMRFLEQQERLKLIHKKFKEEVNQHLQDCRSTVEELEAYRIGLKGTAERQKALHRKLLSQVEEAIETQLGNAERSITAVHKASYLIYIT</sequence>
<evidence type="ECO:0000313" key="3">
    <source>
        <dbReference type="EMBL" id="KAF8392751.1"/>
    </source>
</evidence>
<gene>
    <name evidence="3" type="ORF">HHK36_023100</name>
</gene>
<feature type="compositionally biased region" description="Low complexity" evidence="1">
    <location>
        <begin position="295"/>
        <end position="312"/>
    </location>
</feature>